<proteinExistence type="predicted"/>
<reference evidence="2 3" key="1">
    <citation type="submission" date="2019-08" db="EMBL/GenBank/DDBJ databases">
        <title>The genome of the soybean aphid Biotype 1, its phylome, world population structure and adaptation to the North American continent.</title>
        <authorList>
            <person name="Giordano R."/>
            <person name="Donthu R.K."/>
            <person name="Hernandez A.G."/>
            <person name="Wright C.L."/>
            <person name="Zimin A.V."/>
        </authorList>
    </citation>
    <scope>NUCLEOTIDE SEQUENCE [LARGE SCALE GENOMIC DNA]</scope>
    <source>
        <tissue evidence="2">Whole aphids</tissue>
    </source>
</reference>
<sequence>MKFEMSHTNVGTSKTRFLIKFCNPTPRTGQLDTEISGRGKNFKSDCRIMDIVSQIDPSNVFFVFVARPLILKNINNITNNKSIVISYCIILSIEKFNMMTYDNNLESLNIIALKILFVWFSENIVSNILLYSVDIFKQFSKITKKQVWDYDDESLLKFGWLIIIYKLITVSYTLTYFKALSVRHLSG</sequence>
<dbReference type="AlphaFoldDB" id="A0A6G0TJH2"/>
<evidence type="ECO:0000313" key="2">
    <source>
        <dbReference type="EMBL" id="KAE9532940.1"/>
    </source>
</evidence>
<comment type="caution">
    <text evidence="2">The sequence shown here is derived from an EMBL/GenBank/DDBJ whole genome shotgun (WGS) entry which is preliminary data.</text>
</comment>
<dbReference type="EMBL" id="VYZN01000037">
    <property type="protein sequence ID" value="KAE9532940.1"/>
    <property type="molecule type" value="Genomic_DNA"/>
</dbReference>
<organism evidence="2 3">
    <name type="scientific">Aphis glycines</name>
    <name type="common">Soybean aphid</name>
    <dbReference type="NCBI Taxonomy" id="307491"/>
    <lineage>
        <taxon>Eukaryota</taxon>
        <taxon>Metazoa</taxon>
        <taxon>Ecdysozoa</taxon>
        <taxon>Arthropoda</taxon>
        <taxon>Hexapoda</taxon>
        <taxon>Insecta</taxon>
        <taxon>Pterygota</taxon>
        <taxon>Neoptera</taxon>
        <taxon>Paraneoptera</taxon>
        <taxon>Hemiptera</taxon>
        <taxon>Sternorrhyncha</taxon>
        <taxon>Aphidomorpha</taxon>
        <taxon>Aphidoidea</taxon>
        <taxon>Aphididae</taxon>
        <taxon>Aphidini</taxon>
        <taxon>Aphis</taxon>
        <taxon>Aphis</taxon>
    </lineage>
</organism>
<keyword evidence="1" id="KW-0472">Membrane</keyword>
<dbReference type="Proteomes" id="UP000475862">
    <property type="component" value="Unassembled WGS sequence"/>
</dbReference>
<feature type="transmembrane region" description="Helical" evidence="1">
    <location>
        <begin position="108"/>
        <end position="131"/>
    </location>
</feature>
<feature type="transmembrane region" description="Helical" evidence="1">
    <location>
        <begin position="158"/>
        <end position="177"/>
    </location>
</feature>
<evidence type="ECO:0000313" key="3">
    <source>
        <dbReference type="Proteomes" id="UP000475862"/>
    </source>
</evidence>
<name>A0A6G0TJH2_APHGL</name>
<evidence type="ECO:0000256" key="1">
    <source>
        <dbReference type="SAM" id="Phobius"/>
    </source>
</evidence>
<keyword evidence="3" id="KW-1185">Reference proteome</keyword>
<keyword evidence="1" id="KW-1133">Transmembrane helix</keyword>
<accession>A0A6G0TJH2</accession>
<keyword evidence="1" id="KW-0812">Transmembrane</keyword>
<protein>
    <submittedName>
        <fullName evidence="2">Uncharacterized protein</fullName>
    </submittedName>
</protein>
<gene>
    <name evidence="2" type="ORF">AGLY_009368</name>
</gene>